<dbReference type="AlphaFoldDB" id="A0A917RS72"/>
<sequence>MGEESADDIGVLQSSQDSVCHLERSEVRMVVKSSSDLLGALDLVGREASVPVARAFVRTMLGAEHPILDEVTLLASELTTNAVVHSRSRGSGDVTISLAQCGHIVRLTVRDAGADTRPQVCDDLDGEGGRGLFLVEQISRRWGVDEDGDGRAVWCEVEF</sequence>
<evidence type="ECO:0000313" key="3">
    <source>
        <dbReference type="EMBL" id="GGL21153.1"/>
    </source>
</evidence>
<accession>A0A917RS72</accession>
<comment type="caution">
    <text evidence="3">The sequence shown here is derived from an EMBL/GenBank/DDBJ whole genome shotgun (WGS) entry which is preliminary data.</text>
</comment>
<feature type="domain" description="Histidine kinase/HSP90-like ATPase" evidence="2">
    <location>
        <begin position="47"/>
        <end position="154"/>
    </location>
</feature>
<dbReference type="Proteomes" id="UP000645217">
    <property type="component" value="Unassembled WGS sequence"/>
</dbReference>
<gene>
    <name evidence="3" type="ORF">GCM10007964_73880</name>
</gene>
<organism evidence="3 4">
    <name type="scientific">Sphaerisporangium melleum</name>
    <dbReference type="NCBI Taxonomy" id="321316"/>
    <lineage>
        <taxon>Bacteria</taxon>
        <taxon>Bacillati</taxon>
        <taxon>Actinomycetota</taxon>
        <taxon>Actinomycetes</taxon>
        <taxon>Streptosporangiales</taxon>
        <taxon>Streptosporangiaceae</taxon>
        <taxon>Sphaerisporangium</taxon>
    </lineage>
</organism>
<dbReference type="PANTHER" id="PTHR35526">
    <property type="entry name" value="ANTI-SIGMA-F FACTOR RSBW-RELATED"/>
    <property type="match status" value="1"/>
</dbReference>
<reference evidence="3" key="1">
    <citation type="journal article" date="2014" name="Int. J. Syst. Evol. Microbiol.">
        <title>Complete genome sequence of Corynebacterium casei LMG S-19264T (=DSM 44701T), isolated from a smear-ripened cheese.</title>
        <authorList>
            <consortium name="US DOE Joint Genome Institute (JGI-PGF)"/>
            <person name="Walter F."/>
            <person name="Albersmeier A."/>
            <person name="Kalinowski J."/>
            <person name="Ruckert C."/>
        </authorList>
    </citation>
    <scope>NUCLEOTIDE SEQUENCE</scope>
    <source>
        <strain evidence="3">JCM 13064</strain>
    </source>
</reference>
<dbReference type="Pfam" id="PF13581">
    <property type="entry name" value="HATPase_c_2"/>
    <property type="match status" value="1"/>
</dbReference>
<keyword evidence="1" id="KW-0418">Kinase</keyword>
<dbReference type="EMBL" id="BMNT01000076">
    <property type="protein sequence ID" value="GGL21153.1"/>
    <property type="molecule type" value="Genomic_DNA"/>
</dbReference>
<dbReference type="SUPFAM" id="SSF55874">
    <property type="entry name" value="ATPase domain of HSP90 chaperone/DNA topoisomerase II/histidine kinase"/>
    <property type="match status" value="1"/>
</dbReference>
<dbReference type="InterPro" id="IPR003594">
    <property type="entry name" value="HATPase_dom"/>
</dbReference>
<dbReference type="GO" id="GO:0004674">
    <property type="term" value="F:protein serine/threonine kinase activity"/>
    <property type="evidence" value="ECO:0007669"/>
    <property type="project" value="UniProtKB-KW"/>
</dbReference>
<evidence type="ECO:0000313" key="4">
    <source>
        <dbReference type="Proteomes" id="UP000645217"/>
    </source>
</evidence>
<keyword evidence="4" id="KW-1185">Reference proteome</keyword>
<reference evidence="3" key="2">
    <citation type="submission" date="2020-09" db="EMBL/GenBank/DDBJ databases">
        <authorList>
            <person name="Sun Q."/>
            <person name="Ohkuma M."/>
        </authorList>
    </citation>
    <scope>NUCLEOTIDE SEQUENCE</scope>
    <source>
        <strain evidence="3">JCM 13064</strain>
    </source>
</reference>
<keyword evidence="1" id="KW-0723">Serine/threonine-protein kinase</keyword>
<evidence type="ECO:0000259" key="2">
    <source>
        <dbReference type="Pfam" id="PF13581"/>
    </source>
</evidence>
<name>A0A917RS72_9ACTN</name>
<dbReference type="CDD" id="cd16936">
    <property type="entry name" value="HATPase_RsbW-like"/>
    <property type="match status" value="1"/>
</dbReference>
<keyword evidence="1" id="KW-0808">Transferase</keyword>
<proteinExistence type="predicted"/>
<dbReference type="InterPro" id="IPR036890">
    <property type="entry name" value="HATPase_C_sf"/>
</dbReference>
<evidence type="ECO:0000256" key="1">
    <source>
        <dbReference type="ARBA" id="ARBA00022527"/>
    </source>
</evidence>
<protein>
    <recommendedName>
        <fullName evidence="2">Histidine kinase/HSP90-like ATPase domain-containing protein</fullName>
    </recommendedName>
</protein>
<dbReference type="InterPro" id="IPR050267">
    <property type="entry name" value="Anti-sigma-factor_SerPK"/>
</dbReference>
<dbReference type="PANTHER" id="PTHR35526:SF3">
    <property type="entry name" value="ANTI-SIGMA-F FACTOR RSBW"/>
    <property type="match status" value="1"/>
</dbReference>
<dbReference type="Gene3D" id="3.30.565.10">
    <property type="entry name" value="Histidine kinase-like ATPase, C-terminal domain"/>
    <property type="match status" value="1"/>
</dbReference>